<accession>A0A5N6LKG6</accession>
<dbReference type="InterPro" id="IPR036431">
    <property type="entry name" value="ARID_dom_sf"/>
</dbReference>
<gene>
    <name evidence="2" type="ORF">E3N88_39676</name>
</gene>
<protein>
    <recommendedName>
        <fullName evidence="1">ARID domain-containing protein</fullName>
    </recommendedName>
</protein>
<dbReference type="SMART" id="SM01014">
    <property type="entry name" value="ARID"/>
    <property type="match status" value="1"/>
</dbReference>
<dbReference type="AlphaFoldDB" id="A0A5N6LKG6"/>
<evidence type="ECO:0000313" key="2">
    <source>
        <dbReference type="EMBL" id="KAD2392699.1"/>
    </source>
</evidence>
<organism evidence="2 3">
    <name type="scientific">Mikania micrantha</name>
    <name type="common">bitter vine</name>
    <dbReference type="NCBI Taxonomy" id="192012"/>
    <lineage>
        <taxon>Eukaryota</taxon>
        <taxon>Viridiplantae</taxon>
        <taxon>Streptophyta</taxon>
        <taxon>Embryophyta</taxon>
        <taxon>Tracheophyta</taxon>
        <taxon>Spermatophyta</taxon>
        <taxon>Magnoliopsida</taxon>
        <taxon>eudicotyledons</taxon>
        <taxon>Gunneridae</taxon>
        <taxon>Pentapetalae</taxon>
        <taxon>asterids</taxon>
        <taxon>campanulids</taxon>
        <taxon>Asterales</taxon>
        <taxon>Asteraceae</taxon>
        <taxon>Asteroideae</taxon>
        <taxon>Heliantheae alliance</taxon>
        <taxon>Eupatorieae</taxon>
        <taxon>Mikania</taxon>
    </lineage>
</organism>
<dbReference type="OrthoDB" id="533185at2759"/>
<dbReference type="SMART" id="SM00501">
    <property type="entry name" value="BRIGHT"/>
    <property type="match status" value="1"/>
</dbReference>
<comment type="caution">
    <text evidence="2">The sequence shown here is derived from an EMBL/GenBank/DDBJ whole genome shotgun (WGS) entry which is preliminary data.</text>
</comment>
<name>A0A5N6LKG6_9ASTR</name>
<evidence type="ECO:0000259" key="1">
    <source>
        <dbReference type="PROSITE" id="PS51011"/>
    </source>
</evidence>
<dbReference type="InterPro" id="IPR001606">
    <property type="entry name" value="ARID_dom"/>
</dbReference>
<dbReference type="Proteomes" id="UP000326396">
    <property type="component" value="Linkage Group LG9"/>
</dbReference>
<feature type="domain" description="ARID" evidence="1">
    <location>
        <begin position="53"/>
        <end position="143"/>
    </location>
</feature>
<dbReference type="SUPFAM" id="SSF46774">
    <property type="entry name" value="ARID-like"/>
    <property type="match status" value="1"/>
</dbReference>
<dbReference type="Gene3D" id="1.10.150.60">
    <property type="entry name" value="ARID DNA-binding domain"/>
    <property type="match status" value="1"/>
</dbReference>
<dbReference type="PROSITE" id="PS51011">
    <property type="entry name" value="ARID"/>
    <property type="match status" value="1"/>
</dbReference>
<keyword evidence="3" id="KW-1185">Reference proteome</keyword>
<reference evidence="2 3" key="1">
    <citation type="submission" date="2019-05" db="EMBL/GenBank/DDBJ databases">
        <title>Mikania micrantha, genome provides insights into the molecular mechanism of rapid growth.</title>
        <authorList>
            <person name="Liu B."/>
        </authorList>
    </citation>
    <scope>NUCLEOTIDE SEQUENCE [LARGE SCALE GENOMIC DNA]</scope>
    <source>
        <strain evidence="2">NLD-2019</strain>
        <tissue evidence="2">Leaf</tissue>
    </source>
</reference>
<proteinExistence type="predicted"/>
<dbReference type="GO" id="GO:0003677">
    <property type="term" value="F:DNA binding"/>
    <property type="evidence" value="ECO:0007669"/>
    <property type="project" value="InterPro"/>
</dbReference>
<sequence length="198" mass="23494">MELHAERIPTMNKTRNGKQFFENLEPLEVSTIEQMVVFLDLLNTFNKRIVKEECVKVRFNKMVKWFNKYVIKKNDFWVPVMEGCEVDLYYLYMAVKLNGGKRNVTKNGFWSLIASDMKLDPRKGFQLMLQYDEHLQQMDVYHANVRRRQLEDSQFNIKEGMTNNIRESQQQNELAIKKRKVPAIRDWPPGCGPATKKK</sequence>
<evidence type="ECO:0000313" key="3">
    <source>
        <dbReference type="Proteomes" id="UP000326396"/>
    </source>
</evidence>
<dbReference type="CDD" id="cd16100">
    <property type="entry name" value="ARID"/>
    <property type="match status" value="1"/>
</dbReference>
<dbReference type="Pfam" id="PF01388">
    <property type="entry name" value="ARID"/>
    <property type="match status" value="1"/>
</dbReference>
<dbReference type="EMBL" id="SZYD01000019">
    <property type="protein sequence ID" value="KAD2392699.1"/>
    <property type="molecule type" value="Genomic_DNA"/>
</dbReference>